<evidence type="ECO:0000256" key="3">
    <source>
        <dbReference type="ARBA" id="ARBA00023315"/>
    </source>
</evidence>
<dbReference type="Proteomes" id="UP001589870">
    <property type="component" value="Unassembled WGS sequence"/>
</dbReference>
<comment type="caution">
    <text evidence="4">Lacks conserved residue(s) required for the propagation of feature annotation.</text>
</comment>
<dbReference type="Pfam" id="PF13530">
    <property type="entry name" value="SCP2_2"/>
    <property type="match status" value="1"/>
</dbReference>
<proteinExistence type="inferred from homology"/>
<feature type="active site" description="Proton donor" evidence="4">
    <location>
        <position position="132"/>
    </location>
</feature>
<dbReference type="InterPro" id="IPR025559">
    <property type="entry name" value="Eis_dom"/>
</dbReference>
<organism evidence="6 7">
    <name type="scientific">Sphaerimonospora cavernae</name>
    <dbReference type="NCBI Taxonomy" id="1740611"/>
    <lineage>
        <taxon>Bacteria</taxon>
        <taxon>Bacillati</taxon>
        <taxon>Actinomycetota</taxon>
        <taxon>Actinomycetes</taxon>
        <taxon>Streptosporangiales</taxon>
        <taxon>Streptosporangiaceae</taxon>
        <taxon>Sphaerimonospora</taxon>
    </lineage>
</organism>
<comment type="similarity">
    <text evidence="1 4">Belongs to the acetyltransferase Eis family.</text>
</comment>
<dbReference type="Pfam" id="PF13527">
    <property type="entry name" value="Acetyltransf_9"/>
    <property type="match status" value="1"/>
</dbReference>
<evidence type="ECO:0000313" key="7">
    <source>
        <dbReference type="Proteomes" id="UP001589870"/>
    </source>
</evidence>
<dbReference type="SUPFAM" id="SSF55718">
    <property type="entry name" value="SCP-like"/>
    <property type="match status" value="1"/>
</dbReference>
<dbReference type="EMBL" id="JBHMQT010000035">
    <property type="protein sequence ID" value="MFC0863837.1"/>
    <property type="molecule type" value="Genomic_DNA"/>
</dbReference>
<evidence type="ECO:0000313" key="6">
    <source>
        <dbReference type="EMBL" id="MFC0863837.1"/>
    </source>
</evidence>
<dbReference type="PROSITE" id="PS51186">
    <property type="entry name" value="GNAT"/>
    <property type="match status" value="1"/>
</dbReference>
<dbReference type="PANTHER" id="PTHR37817:SF1">
    <property type="entry name" value="N-ACETYLTRANSFERASE EIS"/>
    <property type="match status" value="1"/>
</dbReference>
<feature type="active site" description="Proton acceptor; via carboxylate" evidence="4">
    <location>
        <position position="416"/>
    </location>
</feature>
<dbReference type="InterPro" id="IPR036527">
    <property type="entry name" value="SCP2_sterol-bd_dom_sf"/>
</dbReference>
<sequence length="416" mass="44842">MTGNDLGGNTAGGIAIEVPTPDDWDGIYQVFSAAINIDGDPESSAAERELFEPGRSLVARRDGRIVGTLGCNTRQIAVPGGVIAAAHGCRGAVAPSARRQGVLTRMMRRHFEDARALGEAITLCWASESRIYHRFGYGLAVRRLGLNVNTREVTLPPGPDTGRIIEAPAAELRDALVKVYDGVYAQRPGWSERTAAHWDYRLADLMSMRAGASQLRAVVHEGDGGVDGYALWRVRGSWNSTGPTGSVEVIEQVSTDPQAYAALWRFLLTVDLTRSAQMWSSSVDEPLFYWVGEPRQLSAQMCDGLWVRIVDVPKALAARRYAAPIDMVVEVVDGFLPGNGGRWRLSGSPEEAACTETNDKAELVFDVRGLAAAYMGGASLPALAGAGLVREVRPGALAEAGPAFGWHQTPYAFEIF</sequence>
<dbReference type="InterPro" id="IPR022902">
    <property type="entry name" value="NAcTrfase_Eis"/>
</dbReference>
<name>A0ABV6U5V7_9ACTN</name>
<evidence type="ECO:0000259" key="5">
    <source>
        <dbReference type="PROSITE" id="PS51186"/>
    </source>
</evidence>
<dbReference type="NCBIfam" id="NF002367">
    <property type="entry name" value="PRK01346.1-4"/>
    <property type="match status" value="1"/>
</dbReference>
<evidence type="ECO:0000256" key="1">
    <source>
        <dbReference type="ARBA" id="ARBA00009213"/>
    </source>
</evidence>
<feature type="binding site" evidence="4">
    <location>
        <begin position="127"/>
        <end position="128"/>
    </location>
    <ligand>
        <name>acetyl-CoA</name>
        <dbReference type="ChEBI" id="CHEBI:57288"/>
    </ligand>
</feature>
<comment type="subunit">
    <text evidence="4">Homohexamer; trimer of dimers.</text>
</comment>
<gene>
    <name evidence="6" type="ORF">ACFHYQ_16150</name>
</gene>
<evidence type="ECO:0000256" key="2">
    <source>
        <dbReference type="ARBA" id="ARBA00022679"/>
    </source>
</evidence>
<dbReference type="InterPro" id="IPR016181">
    <property type="entry name" value="Acyl_CoA_acyltransferase"/>
</dbReference>
<dbReference type="Gene3D" id="3.30.1050.10">
    <property type="entry name" value="SCP2 sterol-binding domain"/>
    <property type="match status" value="1"/>
</dbReference>
<dbReference type="InterPro" id="IPR051554">
    <property type="entry name" value="Acetyltransferase_Eis"/>
</dbReference>
<reference evidence="6 7" key="1">
    <citation type="submission" date="2024-09" db="EMBL/GenBank/DDBJ databases">
        <authorList>
            <person name="Sun Q."/>
            <person name="Mori K."/>
        </authorList>
    </citation>
    <scope>NUCLEOTIDE SEQUENCE [LARGE SCALE GENOMIC DNA]</scope>
    <source>
        <strain evidence="6 7">TBRC 1851</strain>
    </source>
</reference>
<accession>A0ABV6U5V7</accession>
<feature type="domain" description="N-acetyltransferase" evidence="5">
    <location>
        <begin position="14"/>
        <end position="156"/>
    </location>
</feature>
<dbReference type="CDD" id="cd04301">
    <property type="entry name" value="NAT_SF"/>
    <property type="match status" value="1"/>
</dbReference>
<dbReference type="SUPFAM" id="SSF55729">
    <property type="entry name" value="Acyl-CoA N-acyltransferases (Nat)"/>
    <property type="match status" value="1"/>
</dbReference>
<keyword evidence="2 4" id="KW-0808">Transferase</keyword>
<evidence type="ECO:0000256" key="4">
    <source>
        <dbReference type="HAMAP-Rule" id="MF_01812"/>
    </source>
</evidence>
<dbReference type="InterPro" id="IPR041380">
    <property type="entry name" value="Acetyltransf_17"/>
</dbReference>
<protein>
    <submittedName>
        <fullName evidence="6">GNAT family N-acetyltransferase</fullName>
    </submittedName>
</protein>
<dbReference type="PANTHER" id="PTHR37817">
    <property type="entry name" value="N-ACETYLTRANSFERASE EIS"/>
    <property type="match status" value="1"/>
</dbReference>
<dbReference type="Gene3D" id="3.40.630.30">
    <property type="match status" value="2"/>
</dbReference>
<dbReference type="RefSeq" id="WP_394301974.1">
    <property type="nucleotide sequence ID" value="NZ_JBHMQT010000035.1"/>
</dbReference>
<dbReference type="InterPro" id="IPR000182">
    <property type="entry name" value="GNAT_dom"/>
</dbReference>
<dbReference type="Pfam" id="PF17668">
    <property type="entry name" value="Acetyltransf_17"/>
    <property type="match status" value="1"/>
</dbReference>
<dbReference type="HAMAP" id="MF_01812">
    <property type="entry name" value="Eis"/>
    <property type="match status" value="1"/>
</dbReference>
<feature type="binding site" evidence="4">
    <location>
        <begin position="99"/>
        <end position="104"/>
    </location>
    <ligand>
        <name>acetyl-CoA</name>
        <dbReference type="ChEBI" id="CHEBI:57288"/>
    </ligand>
</feature>
<keyword evidence="3 4" id="KW-0012">Acyltransferase</keyword>
<keyword evidence="7" id="KW-1185">Reference proteome</keyword>
<comment type="caution">
    <text evidence="6">The sequence shown here is derived from an EMBL/GenBank/DDBJ whole genome shotgun (WGS) entry which is preliminary data.</text>
</comment>